<evidence type="ECO:0000313" key="4">
    <source>
        <dbReference type="EMBL" id="RWR89262.1"/>
    </source>
</evidence>
<feature type="region of interest" description="Disordered" evidence="1">
    <location>
        <begin position="1"/>
        <end position="30"/>
    </location>
</feature>
<feature type="compositionally biased region" description="Low complexity" evidence="1">
    <location>
        <begin position="19"/>
        <end position="29"/>
    </location>
</feature>
<dbReference type="SUPFAM" id="SSF48317">
    <property type="entry name" value="Acid phosphatase/Vanadium-dependent haloperoxidase"/>
    <property type="match status" value="1"/>
</dbReference>
<dbReference type="OrthoDB" id="10266771at2759"/>
<comment type="caution">
    <text evidence="4">The sequence shown here is derived from an EMBL/GenBank/DDBJ whole genome shotgun (WGS) entry which is preliminary data.</text>
</comment>
<evidence type="ECO:0000313" key="5">
    <source>
        <dbReference type="Proteomes" id="UP000283530"/>
    </source>
</evidence>
<reference evidence="4 5" key="1">
    <citation type="journal article" date="2019" name="Nat. Plants">
        <title>Stout camphor tree genome fills gaps in understanding of flowering plant genome evolution.</title>
        <authorList>
            <person name="Chaw S.M."/>
            <person name="Liu Y.C."/>
            <person name="Wu Y.W."/>
            <person name="Wang H.Y."/>
            <person name="Lin C.I."/>
            <person name="Wu C.S."/>
            <person name="Ke H.M."/>
            <person name="Chang L.Y."/>
            <person name="Hsu C.Y."/>
            <person name="Yang H.T."/>
            <person name="Sudianto E."/>
            <person name="Hsu M.H."/>
            <person name="Wu K.P."/>
            <person name="Wang L.N."/>
            <person name="Leebens-Mack J.H."/>
            <person name="Tsai I.J."/>
        </authorList>
    </citation>
    <scope>NUCLEOTIDE SEQUENCE [LARGE SCALE GENOMIC DNA]</scope>
    <source>
        <strain evidence="5">cv. Chaw 1501</strain>
        <tissue evidence="4">Young leaves</tissue>
    </source>
</reference>
<dbReference type="Gene3D" id="1.20.144.10">
    <property type="entry name" value="Phosphatidic acid phosphatase type 2/haloperoxidase"/>
    <property type="match status" value="1"/>
</dbReference>
<protein>
    <submittedName>
        <fullName evidence="4">Phosphatidic acid phosphatase type 2/haloperoxidase</fullName>
    </submittedName>
</protein>
<keyword evidence="2" id="KW-0472">Membrane</keyword>
<dbReference type="Pfam" id="PF01569">
    <property type="entry name" value="PAP2"/>
    <property type="match status" value="1"/>
</dbReference>
<dbReference type="PANTHER" id="PTHR14969:SF13">
    <property type="entry name" value="AT30094P"/>
    <property type="match status" value="1"/>
</dbReference>
<keyword evidence="2" id="KW-0812">Transmembrane</keyword>
<gene>
    <name evidence="4" type="ORF">CKAN_01831100</name>
</gene>
<keyword evidence="4" id="KW-0575">Peroxidase</keyword>
<feature type="transmembrane region" description="Helical" evidence="2">
    <location>
        <begin position="93"/>
        <end position="113"/>
    </location>
</feature>
<feature type="transmembrane region" description="Helical" evidence="2">
    <location>
        <begin position="192"/>
        <end position="211"/>
    </location>
</feature>
<feature type="domain" description="Phosphatidic acid phosphatase type 2/haloperoxidase" evidence="3">
    <location>
        <begin position="91"/>
        <end position="211"/>
    </location>
</feature>
<evidence type="ECO:0000256" key="2">
    <source>
        <dbReference type="SAM" id="Phobius"/>
    </source>
</evidence>
<dbReference type="SMART" id="SM00014">
    <property type="entry name" value="acidPPc"/>
    <property type="match status" value="1"/>
</dbReference>
<keyword evidence="2" id="KW-1133">Transmembrane helix</keyword>
<dbReference type="InterPro" id="IPR036938">
    <property type="entry name" value="PAP2/HPO_sf"/>
</dbReference>
<dbReference type="EMBL" id="QPKB01000007">
    <property type="protein sequence ID" value="RWR89262.1"/>
    <property type="molecule type" value="Genomic_DNA"/>
</dbReference>
<dbReference type="GO" id="GO:0042392">
    <property type="term" value="F:sphingosine-1-phosphate phosphatase activity"/>
    <property type="evidence" value="ECO:0007669"/>
    <property type="project" value="TreeGrafter"/>
</dbReference>
<sequence length="227" mass="25144">MAMKKNNREKNNAKKPRSSKTVAASSATKPPSTLRRLIDLDTAWSLHIHTICHPIIPRSALKALEISGDGRFWLPIPVALLLATPPPLRPIPLLLLLGFLLDLLLVGSLKYLVRRPRPSYNAGMHLTVAVDHWSFPSGHSSRVCFIAAFLYLSSASLAEEFHRLGSPQIPLSAVLLWSASTCMSRVLLGRHFVFDVIAGACLGLFEAVVVFRIGKFMHQMDNFYPVI</sequence>
<dbReference type="GO" id="GO:0004601">
    <property type="term" value="F:peroxidase activity"/>
    <property type="evidence" value="ECO:0007669"/>
    <property type="project" value="UniProtKB-KW"/>
</dbReference>
<organism evidence="4 5">
    <name type="scientific">Cinnamomum micranthum f. kanehirae</name>
    <dbReference type="NCBI Taxonomy" id="337451"/>
    <lineage>
        <taxon>Eukaryota</taxon>
        <taxon>Viridiplantae</taxon>
        <taxon>Streptophyta</taxon>
        <taxon>Embryophyta</taxon>
        <taxon>Tracheophyta</taxon>
        <taxon>Spermatophyta</taxon>
        <taxon>Magnoliopsida</taxon>
        <taxon>Magnoliidae</taxon>
        <taxon>Laurales</taxon>
        <taxon>Lauraceae</taxon>
        <taxon>Cinnamomum</taxon>
    </lineage>
</organism>
<dbReference type="PANTHER" id="PTHR14969">
    <property type="entry name" value="SPHINGOSINE-1-PHOSPHATE PHOSPHOHYDROLASE"/>
    <property type="match status" value="1"/>
</dbReference>
<feature type="compositionally biased region" description="Basic and acidic residues" evidence="1">
    <location>
        <begin position="1"/>
        <end position="12"/>
    </location>
</feature>
<evidence type="ECO:0000259" key="3">
    <source>
        <dbReference type="SMART" id="SM00014"/>
    </source>
</evidence>
<dbReference type="AlphaFoldDB" id="A0A3S4PE78"/>
<dbReference type="STRING" id="337451.A0A3S4PE78"/>
<dbReference type="InterPro" id="IPR000326">
    <property type="entry name" value="PAP2/HPO"/>
</dbReference>
<keyword evidence="4" id="KW-0560">Oxidoreductase</keyword>
<keyword evidence="5" id="KW-1185">Reference proteome</keyword>
<name>A0A3S4PE78_9MAGN</name>
<evidence type="ECO:0000256" key="1">
    <source>
        <dbReference type="SAM" id="MobiDB-lite"/>
    </source>
</evidence>
<accession>A0A3S4PE78</accession>
<proteinExistence type="predicted"/>
<dbReference type="Proteomes" id="UP000283530">
    <property type="component" value="Unassembled WGS sequence"/>
</dbReference>